<comment type="function">
    <text evidence="6">Has phosphodiesterase (PDE) activity against cyclic-di-AMP (c-di-AMP).</text>
</comment>
<dbReference type="InterPro" id="IPR051319">
    <property type="entry name" value="Oligoribo/pAp-PDE_c-di-AMP_PDE"/>
</dbReference>
<dbReference type="InterPro" id="IPR049553">
    <property type="entry name" value="GdpP-like_PAS"/>
</dbReference>
<evidence type="ECO:0000256" key="2">
    <source>
        <dbReference type="ARBA" id="ARBA00022475"/>
    </source>
</evidence>
<feature type="binding site" evidence="7">
    <location>
        <position position="437"/>
    </location>
    <ligand>
        <name>Mn(2+)</name>
        <dbReference type="ChEBI" id="CHEBI:29035"/>
        <label>2</label>
    </ligand>
</feature>
<dbReference type="Gene3D" id="3.10.310.30">
    <property type="match status" value="1"/>
</dbReference>
<keyword evidence="4 8" id="KW-1133">Transmembrane helix</keyword>
<gene>
    <name evidence="10" type="ORF">FEZ33_02170</name>
</gene>
<dbReference type="PANTHER" id="PTHR47618:SF2">
    <property type="entry name" value="CYCLIC-DI-AMP PHOSPHODIESTERASE GDPP"/>
    <property type="match status" value="1"/>
</dbReference>
<evidence type="ECO:0000259" key="9">
    <source>
        <dbReference type="PROSITE" id="PS50887"/>
    </source>
</evidence>
<dbReference type="GO" id="GO:0003676">
    <property type="term" value="F:nucleic acid binding"/>
    <property type="evidence" value="ECO:0007669"/>
    <property type="project" value="UniProtKB-UniRule"/>
</dbReference>
<dbReference type="Pfam" id="PF21370">
    <property type="entry name" value="PAS_GdpP"/>
    <property type="match status" value="1"/>
</dbReference>
<dbReference type="PIRSF" id="PIRSF026583">
    <property type="entry name" value="YybT"/>
    <property type="match status" value="1"/>
</dbReference>
<feature type="binding site" evidence="7">
    <location>
        <position position="361"/>
    </location>
    <ligand>
        <name>Mn(2+)</name>
        <dbReference type="ChEBI" id="CHEBI:29035"/>
        <label>1</label>
    </ligand>
</feature>
<dbReference type="PANTHER" id="PTHR47618">
    <property type="entry name" value="BIFUNCTIONAL OLIGORIBONUCLEASE AND PAP PHOSPHATASE NRNA"/>
    <property type="match status" value="1"/>
</dbReference>
<evidence type="ECO:0000256" key="8">
    <source>
        <dbReference type="SAM" id="Phobius"/>
    </source>
</evidence>
<dbReference type="GO" id="GO:0106409">
    <property type="term" value="F:cyclic-di-AMP phosphodiesterase activity"/>
    <property type="evidence" value="ECO:0007669"/>
    <property type="project" value="RHEA"/>
</dbReference>
<dbReference type="EC" id="3.1.4.-" evidence="6"/>
<feature type="transmembrane region" description="Helical" evidence="8">
    <location>
        <begin position="21"/>
        <end position="40"/>
    </location>
</feature>
<dbReference type="InterPro" id="IPR014528">
    <property type="entry name" value="GdpP/PdeA"/>
</dbReference>
<proteinExistence type="inferred from homology"/>
<dbReference type="SMART" id="SM00267">
    <property type="entry name" value="GGDEF"/>
    <property type="match status" value="1"/>
</dbReference>
<dbReference type="Pfam" id="PF24898">
    <property type="entry name" value="GGDEF_GdpP"/>
    <property type="match status" value="1"/>
</dbReference>
<dbReference type="InterPro" id="IPR001667">
    <property type="entry name" value="DDH_dom"/>
</dbReference>
<keyword evidence="7" id="KW-0479">Metal-binding</keyword>
<dbReference type="EMBL" id="VBSP01000004">
    <property type="protein sequence ID" value="TLQ49045.1"/>
    <property type="molecule type" value="Genomic_DNA"/>
</dbReference>
<comment type="cofactor">
    <cofactor evidence="7">
        <name>Mn(2+)</name>
        <dbReference type="ChEBI" id="CHEBI:29035"/>
    </cofactor>
    <text evidence="7">For phosphodiesterase activity, probably binds 2 Mn(2+) per subunit.</text>
</comment>
<keyword evidence="5 6" id="KW-0472">Membrane</keyword>
<keyword evidence="7" id="KW-0464">Manganese</keyword>
<evidence type="ECO:0000256" key="3">
    <source>
        <dbReference type="ARBA" id="ARBA00022692"/>
    </source>
</evidence>
<dbReference type="Gene3D" id="3.90.1640.10">
    <property type="entry name" value="inorganic pyrophosphatase (n-terminal core)"/>
    <property type="match status" value="1"/>
</dbReference>
<dbReference type="PROSITE" id="PS50887">
    <property type="entry name" value="GGDEF"/>
    <property type="match status" value="1"/>
</dbReference>
<comment type="caution">
    <text evidence="10">The sequence shown here is derived from an EMBL/GenBank/DDBJ whole genome shotgun (WGS) entry which is preliminary data.</text>
</comment>
<keyword evidence="6" id="KW-0378">Hydrolase</keyword>
<dbReference type="Gene3D" id="3.30.450.20">
    <property type="entry name" value="PAS domain"/>
    <property type="match status" value="1"/>
</dbReference>
<dbReference type="RefSeq" id="WP_138403755.1">
    <property type="nucleotide sequence ID" value="NZ_VBSP01000004.1"/>
</dbReference>
<reference evidence="10 11" key="1">
    <citation type="submission" date="2019-05" db="EMBL/GenBank/DDBJ databases">
        <title>The metagenome of a microbial culture collection derived from dairy environment covers the genomic content of the human microbiome.</title>
        <authorList>
            <person name="Roder T."/>
            <person name="Wuthrich D."/>
            <person name="Sattari Z."/>
            <person name="Von Ah U."/>
            <person name="Bar C."/>
            <person name="Ronchi F."/>
            <person name="Macpherson A.J."/>
            <person name="Ganal-Vonarburg S.C."/>
            <person name="Bruggmann R."/>
            <person name="Vergeres G."/>
        </authorList>
    </citation>
    <scope>NUCLEOTIDE SEQUENCE [LARGE SCALE GENOMIC DNA]</scope>
    <source>
        <strain evidence="10 11">FAM 24227</strain>
    </source>
</reference>
<organism evidence="10 11">
    <name type="scientific">Ruoffia tabacinasalis</name>
    <dbReference type="NCBI Taxonomy" id="87458"/>
    <lineage>
        <taxon>Bacteria</taxon>
        <taxon>Bacillati</taxon>
        <taxon>Bacillota</taxon>
        <taxon>Bacilli</taxon>
        <taxon>Lactobacillales</taxon>
        <taxon>Aerococcaceae</taxon>
        <taxon>Ruoffia</taxon>
    </lineage>
</organism>
<dbReference type="GO" id="GO:0046872">
    <property type="term" value="F:metal ion binding"/>
    <property type="evidence" value="ECO:0007669"/>
    <property type="project" value="UniProtKB-KW"/>
</dbReference>
<evidence type="ECO:0000256" key="6">
    <source>
        <dbReference type="PIRNR" id="PIRNR026583"/>
    </source>
</evidence>
<dbReference type="SUPFAM" id="SSF64182">
    <property type="entry name" value="DHH phosphoesterases"/>
    <property type="match status" value="1"/>
</dbReference>
<comment type="catalytic activity">
    <reaction evidence="6">
        <text>3',3'-c-di-AMP + H2O = 5'-O-phosphonoadenylyl-(3'-&gt;5')-adenosine + H(+)</text>
        <dbReference type="Rhea" id="RHEA:54420"/>
        <dbReference type="ChEBI" id="CHEBI:15377"/>
        <dbReference type="ChEBI" id="CHEBI:15378"/>
        <dbReference type="ChEBI" id="CHEBI:71500"/>
        <dbReference type="ChEBI" id="CHEBI:138171"/>
    </reaction>
</comment>
<dbReference type="Pfam" id="PF01368">
    <property type="entry name" value="DHH"/>
    <property type="match status" value="1"/>
</dbReference>
<dbReference type="InterPro" id="IPR000160">
    <property type="entry name" value="GGDEF_dom"/>
</dbReference>
<dbReference type="Pfam" id="PF02272">
    <property type="entry name" value="DHHA1"/>
    <property type="match status" value="1"/>
</dbReference>
<accession>A0A5R9EF86</accession>
<dbReference type="OrthoDB" id="9759476at2"/>
<evidence type="ECO:0000256" key="1">
    <source>
        <dbReference type="ARBA" id="ARBA00004651"/>
    </source>
</evidence>
<feature type="binding site" evidence="7">
    <location>
        <position position="460"/>
    </location>
    <ligand>
        <name>Mn(2+)</name>
        <dbReference type="ChEBI" id="CHEBI:29035"/>
        <label>2</label>
    </ligand>
</feature>
<protein>
    <recommendedName>
        <fullName evidence="6">Cyclic-di-AMP phosphodiesterase</fullName>
        <ecNumber evidence="6">3.1.4.-</ecNumber>
    </recommendedName>
</protein>
<dbReference type="AlphaFoldDB" id="A0A5R9EF86"/>
<dbReference type="GO" id="GO:0016787">
    <property type="term" value="F:hydrolase activity"/>
    <property type="evidence" value="ECO:0007669"/>
    <property type="project" value="UniProtKB-UniRule"/>
</dbReference>
<feature type="binding site" evidence="7">
    <location>
        <position position="437"/>
    </location>
    <ligand>
        <name>Mn(2+)</name>
        <dbReference type="ChEBI" id="CHEBI:29035"/>
        <label>1</label>
    </ligand>
</feature>
<comment type="subcellular location">
    <subcellularLocation>
        <location evidence="1">Cell membrane</location>
        <topology evidence="1">Multi-pass membrane protein</topology>
    </subcellularLocation>
</comment>
<evidence type="ECO:0000313" key="10">
    <source>
        <dbReference type="EMBL" id="TLQ49045.1"/>
    </source>
</evidence>
<feature type="domain" description="GGDEF" evidence="9">
    <location>
        <begin position="186"/>
        <end position="317"/>
    </location>
</feature>
<comment type="similarity">
    <text evidence="6">Belongs to the GdpP/PdeA phosphodiesterase family.</text>
</comment>
<evidence type="ECO:0000256" key="7">
    <source>
        <dbReference type="PIRSR" id="PIRSR026583-50"/>
    </source>
</evidence>
<dbReference type="InterPro" id="IPR038763">
    <property type="entry name" value="DHH_sf"/>
</dbReference>
<sequence length="667" mass="76645">MFNKERLKAFFEQFHSLDISWQIYSLVILYTIIMLAALMLRWEIGVMLFILLIAVVVFFVFNYENFIRNLSTMASRLSQSVRGAQEDAMYRSPIGILLYGQDSNHRIKWVNPAMQHLFGSQELLGEPLVSINKEFDKMIAIESDKHWHTVPFMDRYYRILHQTDVKALYMIDVTDEVLIREQKKFDQVVFGYLFLDDYNEIVETLDDQQATNFDSIILNDINEWAESYGVFTKRINEEKFILLLNQYVLDKLEKDKFKFFDEMRERNSLRNMPLSISIGVSYPDSPSYRIDDLSDQAQLNLDLALGRGGDQIVVRSQSGKARFYGGKTNPTEKRTNIKSRLVFQALRTSIQQAEQILISGHKTPDMDSMGSAIGIYKIVRSFGVPARILINEDEFNQDIRQLLALDQARYLWDEDIFVNKEEAEKYMSDETLMILVDHHRPSLSEAEELINGHDVVIIDHHRRGEEFPEQTVLTYIEPYASSTSELITEFFINMRNTNEALNKFEATALLAGVIVDTNNFSSRTGSRTFDVASYLKSRGADRVQIQRLLKEDLSNLIERNKLLEHTKFVKDGYAVIIGPNEEVFDNITASQTADVLLDVKGVEASFVIYRRSDSVVGISARSLGSINVQTIMERLGGGGHLSNAATQIEDKSTEEVYIQLSEEINKE</sequence>
<feature type="transmembrane region" description="Helical" evidence="8">
    <location>
        <begin position="46"/>
        <end position="63"/>
    </location>
</feature>
<name>A0A5R9EF86_9LACT</name>
<keyword evidence="3 8" id="KW-0812">Transmembrane</keyword>
<keyword evidence="2 6" id="KW-1003">Cell membrane</keyword>
<dbReference type="Proteomes" id="UP000306420">
    <property type="component" value="Unassembled WGS sequence"/>
</dbReference>
<evidence type="ECO:0000256" key="5">
    <source>
        <dbReference type="ARBA" id="ARBA00023136"/>
    </source>
</evidence>
<feature type="binding site" evidence="7">
    <location>
        <position position="516"/>
    </location>
    <ligand>
        <name>Mn(2+)</name>
        <dbReference type="ChEBI" id="CHEBI:29035"/>
        <label>2</label>
    </ligand>
</feature>
<feature type="binding site" evidence="7">
    <location>
        <position position="365"/>
    </location>
    <ligand>
        <name>Mn(2+)</name>
        <dbReference type="ChEBI" id="CHEBI:29035"/>
        <label>1</label>
    </ligand>
</feature>
<feature type="binding site" evidence="7">
    <location>
        <position position="367"/>
    </location>
    <ligand>
        <name>Mn(2+)</name>
        <dbReference type="ChEBI" id="CHEBI:29035"/>
        <label>2</label>
    </ligand>
</feature>
<dbReference type="InterPro" id="IPR003156">
    <property type="entry name" value="DHHA1_dom"/>
</dbReference>
<dbReference type="GO" id="GO:0005886">
    <property type="term" value="C:plasma membrane"/>
    <property type="evidence" value="ECO:0007669"/>
    <property type="project" value="UniProtKB-SubCell"/>
</dbReference>
<dbReference type="FunFam" id="3.90.1640.10:FF:000002">
    <property type="entry name" value="Cyclic-di-AMP phosphodiesterase"/>
    <property type="match status" value="1"/>
</dbReference>
<evidence type="ECO:0000313" key="11">
    <source>
        <dbReference type="Proteomes" id="UP000306420"/>
    </source>
</evidence>
<evidence type="ECO:0000256" key="4">
    <source>
        <dbReference type="ARBA" id="ARBA00022989"/>
    </source>
</evidence>